<name>A0A2H3K3X2_WOLCO</name>
<dbReference type="OMA" id="KATCYPG"/>
<dbReference type="EMBL" id="KB468168">
    <property type="protein sequence ID" value="PCH44868.1"/>
    <property type="molecule type" value="Genomic_DNA"/>
</dbReference>
<sequence length="198" mass="21030">MSAVILIADGTEEMEFTITYDTLVRAGIKCTSAYVPTEDSVARDTTNLPYAMGSRGIKIVPDTYFSPQAHVPETYDLLVIPGGAKGAETISQSSPVQSLVRGYLKEGKYVGMICAGSMAAQTAGLPKQPLTSHPSVKSQLEKDFEYSEEPVVVSGKLVTSRGPGTAFPFALTLVELLCGEKKRAEVAGPMVFPSGTFA</sequence>
<feature type="domain" description="DJ-1/PfpI" evidence="3">
    <location>
        <begin position="2"/>
        <end position="175"/>
    </location>
</feature>
<dbReference type="InterPro" id="IPR006287">
    <property type="entry name" value="DJ-1"/>
</dbReference>
<dbReference type="Pfam" id="PF01965">
    <property type="entry name" value="DJ-1_PfpI"/>
    <property type="match status" value="1"/>
</dbReference>
<dbReference type="NCBIfam" id="TIGR01383">
    <property type="entry name" value="not_thiJ"/>
    <property type="match status" value="1"/>
</dbReference>
<dbReference type="PANTHER" id="PTHR48094">
    <property type="entry name" value="PROTEIN/NUCLEIC ACID DEGLYCASE DJ-1-RELATED"/>
    <property type="match status" value="1"/>
</dbReference>
<reference evidence="4 5" key="1">
    <citation type="journal article" date="2012" name="Science">
        <title>The Paleozoic origin of enzymatic lignin decomposition reconstructed from 31 fungal genomes.</title>
        <authorList>
            <person name="Floudas D."/>
            <person name="Binder M."/>
            <person name="Riley R."/>
            <person name="Barry K."/>
            <person name="Blanchette R.A."/>
            <person name="Henrissat B."/>
            <person name="Martinez A.T."/>
            <person name="Otillar R."/>
            <person name="Spatafora J.W."/>
            <person name="Yadav J.S."/>
            <person name="Aerts A."/>
            <person name="Benoit I."/>
            <person name="Boyd A."/>
            <person name="Carlson A."/>
            <person name="Copeland A."/>
            <person name="Coutinho P.M."/>
            <person name="de Vries R.P."/>
            <person name="Ferreira P."/>
            <person name="Findley K."/>
            <person name="Foster B."/>
            <person name="Gaskell J."/>
            <person name="Glotzer D."/>
            <person name="Gorecki P."/>
            <person name="Heitman J."/>
            <person name="Hesse C."/>
            <person name="Hori C."/>
            <person name="Igarashi K."/>
            <person name="Jurgens J.A."/>
            <person name="Kallen N."/>
            <person name="Kersten P."/>
            <person name="Kohler A."/>
            <person name="Kuees U."/>
            <person name="Kumar T.K.A."/>
            <person name="Kuo A."/>
            <person name="LaButti K."/>
            <person name="Larrondo L.F."/>
            <person name="Lindquist E."/>
            <person name="Ling A."/>
            <person name="Lombard V."/>
            <person name="Lucas S."/>
            <person name="Lundell T."/>
            <person name="Martin R."/>
            <person name="McLaughlin D.J."/>
            <person name="Morgenstern I."/>
            <person name="Morin E."/>
            <person name="Murat C."/>
            <person name="Nagy L.G."/>
            <person name="Nolan M."/>
            <person name="Ohm R.A."/>
            <person name="Patyshakuliyeva A."/>
            <person name="Rokas A."/>
            <person name="Ruiz-Duenas F.J."/>
            <person name="Sabat G."/>
            <person name="Salamov A."/>
            <person name="Samejima M."/>
            <person name="Schmutz J."/>
            <person name="Slot J.C."/>
            <person name="St John F."/>
            <person name="Stenlid J."/>
            <person name="Sun H."/>
            <person name="Sun S."/>
            <person name="Syed K."/>
            <person name="Tsang A."/>
            <person name="Wiebenga A."/>
            <person name="Young D."/>
            <person name="Pisabarro A."/>
            <person name="Eastwood D.C."/>
            <person name="Martin F."/>
            <person name="Cullen D."/>
            <person name="Grigoriev I.V."/>
            <person name="Hibbett D.S."/>
        </authorList>
    </citation>
    <scope>NUCLEOTIDE SEQUENCE [LARGE SCALE GENOMIC DNA]</scope>
    <source>
        <strain evidence="4 5">MD-104</strain>
    </source>
</reference>
<dbReference type="Proteomes" id="UP000218811">
    <property type="component" value="Unassembled WGS sequence"/>
</dbReference>
<dbReference type="GO" id="GO:1903189">
    <property type="term" value="P:glyoxal metabolic process"/>
    <property type="evidence" value="ECO:0007669"/>
    <property type="project" value="TreeGrafter"/>
</dbReference>
<dbReference type="Gene3D" id="3.40.50.880">
    <property type="match status" value="1"/>
</dbReference>
<dbReference type="PANTHER" id="PTHR48094:SF12">
    <property type="entry name" value="PARKINSON DISEASE PROTEIN 7 HOMOLOG"/>
    <property type="match status" value="1"/>
</dbReference>
<dbReference type="SUPFAM" id="SSF52317">
    <property type="entry name" value="Class I glutamine amidotransferase-like"/>
    <property type="match status" value="1"/>
</dbReference>
<dbReference type="InterPro" id="IPR050325">
    <property type="entry name" value="Prot/Nucl_acid_deglycase"/>
</dbReference>
<organism evidence="4 5">
    <name type="scientific">Wolfiporia cocos (strain MD-104)</name>
    <name type="common">Brown rot fungus</name>
    <dbReference type="NCBI Taxonomy" id="742152"/>
    <lineage>
        <taxon>Eukaryota</taxon>
        <taxon>Fungi</taxon>
        <taxon>Dikarya</taxon>
        <taxon>Basidiomycota</taxon>
        <taxon>Agaricomycotina</taxon>
        <taxon>Agaricomycetes</taxon>
        <taxon>Polyporales</taxon>
        <taxon>Phaeolaceae</taxon>
        <taxon>Wolfiporia</taxon>
    </lineage>
</organism>
<proteinExistence type="predicted"/>
<dbReference type="EC" id="4.2.1.130" evidence="1"/>
<dbReference type="OrthoDB" id="543156at2759"/>
<evidence type="ECO:0000256" key="1">
    <source>
        <dbReference type="ARBA" id="ARBA00013134"/>
    </source>
</evidence>
<dbReference type="CDD" id="cd03135">
    <property type="entry name" value="GATase1_DJ-1"/>
    <property type="match status" value="1"/>
</dbReference>
<dbReference type="GO" id="GO:0005739">
    <property type="term" value="C:mitochondrion"/>
    <property type="evidence" value="ECO:0007669"/>
    <property type="project" value="TreeGrafter"/>
</dbReference>
<evidence type="ECO:0000313" key="4">
    <source>
        <dbReference type="EMBL" id="PCH44868.1"/>
    </source>
</evidence>
<evidence type="ECO:0000313" key="5">
    <source>
        <dbReference type="Proteomes" id="UP000218811"/>
    </source>
</evidence>
<comment type="catalytic activity">
    <reaction evidence="2">
        <text>methylglyoxal + H2O = (R)-lactate + H(+)</text>
        <dbReference type="Rhea" id="RHEA:27754"/>
        <dbReference type="ChEBI" id="CHEBI:15377"/>
        <dbReference type="ChEBI" id="CHEBI:15378"/>
        <dbReference type="ChEBI" id="CHEBI:16004"/>
        <dbReference type="ChEBI" id="CHEBI:17158"/>
        <dbReference type="EC" id="4.2.1.130"/>
    </reaction>
</comment>
<keyword evidence="5" id="KW-1185">Reference proteome</keyword>
<dbReference type="GO" id="GO:0019172">
    <property type="term" value="F:glyoxalase III activity"/>
    <property type="evidence" value="ECO:0007669"/>
    <property type="project" value="UniProtKB-EC"/>
</dbReference>
<dbReference type="AlphaFoldDB" id="A0A2H3K3X2"/>
<gene>
    <name evidence="4" type="ORF">WOLCODRAFT_165459</name>
</gene>
<dbReference type="STRING" id="742152.A0A2H3K3X2"/>
<dbReference type="GO" id="GO:0005634">
    <property type="term" value="C:nucleus"/>
    <property type="evidence" value="ECO:0007669"/>
    <property type="project" value="TreeGrafter"/>
</dbReference>
<dbReference type="GO" id="GO:0006979">
    <property type="term" value="P:response to oxidative stress"/>
    <property type="evidence" value="ECO:0007669"/>
    <property type="project" value="TreeGrafter"/>
</dbReference>
<evidence type="ECO:0000256" key="2">
    <source>
        <dbReference type="ARBA" id="ARBA00048082"/>
    </source>
</evidence>
<dbReference type="InterPro" id="IPR029062">
    <property type="entry name" value="Class_I_gatase-like"/>
</dbReference>
<dbReference type="InterPro" id="IPR002818">
    <property type="entry name" value="DJ-1/PfpI"/>
</dbReference>
<protein>
    <recommendedName>
        <fullName evidence="1">D-lactate dehydratase</fullName>
        <ecNumber evidence="1">4.2.1.130</ecNumber>
    </recommendedName>
</protein>
<accession>A0A2H3K3X2</accession>
<evidence type="ECO:0000259" key="3">
    <source>
        <dbReference type="Pfam" id="PF01965"/>
    </source>
</evidence>